<dbReference type="InterPro" id="IPR015890">
    <property type="entry name" value="Chorismate_C"/>
</dbReference>
<accession>A0A1G9P876</accession>
<dbReference type="GO" id="GO:0000162">
    <property type="term" value="P:L-tryptophan biosynthetic process"/>
    <property type="evidence" value="ECO:0007669"/>
    <property type="project" value="TreeGrafter"/>
</dbReference>
<feature type="domain" description="Chorismate-utilising enzyme C-terminal" evidence="1">
    <location>
        <begin position="157"/>
        <end position="413"/>
    </location>
</feature>
<name>A0A1G9P876_9SPHI</name>
<dbReference type="PROSITE" id="PS51257">
    <property type="entry name" value="PROKAR_LIPOPROTEIN"/>
    <property type="match status" value="1"/>
</dbReference>
<feature type="domain" description="Anthranilate synthase component I N-terminal" evidence="2">
    <location>
        <begin position="73"/>
        <end position="116"/>
    </location>
</feature>
<evidence type="ECO:0000259" key="2">
    <source>
        <dbReference type="Pfam" id="PF04715"/>
    </source>
</evidence>
<proteinExistence type="predicted"/>
<sequence length="430" mass="49055">MLKVFYTDDPDTLKLKGLHWANSFTTACYFDSNHYSDPYSAFDVFIAAGVKKDLNHSEKGSFDQLNDLLSQNQAFIPGYFSYDLKNEAEELYSNNPDHLAFQDIHFFLPQHTILIKGNEVQIYSDLPEDIWITLNEFVVPISLEPVKKPHIQSRFSRDEYISTVQEIQKHIQRGDIYELNFCQEFYAENSCINPLDVFIQLNKLSPTPFANYFKIKDHYIISATPERFLSRRGNKLISQPIKGTSSRKPDAIQDEEQKNLLLKDEKERSENVMIVDLVRNDLTKSAKAGTVKVEELFGLYSFKQVHQMISTVVCEVKEGLPNTSIILNTFPMGSMTGAPKISAMQLAEKYERSKRGVYSGAVGYFAPNGDFDFNVVIRTILYNADSNYLSFHVGSAITLDSDPEKEYDECLLKGMAITEVLSLNTQNKLI</sequence>
<organism evidence="3 4">
    <name type="scientific">Daejeonella rubra</name>
    <dbReference type="NCBI Taxonomy" id="990371"/>
    <lineage>
        <taxon>Bacteria</taxon>
        <taxon>Pseudomonadati</taxon>
        <taxon>Bacteroidota</taxon>
        <taxon>Sphingobacteriia</taxon>
        <taxon>Sphingobacteriales</taxon>
        <taxon>Sphingobacteriaceae</taxon>
        <taxon>Daejeonella</taxon>
    </lineage>
</organism>
<dbReference type="STRING" id="990371.SAMN05421813_10431"/>
<reference evidence="4" key="1">
    <citation type="submission" date="2016-10" db="EMBL/GenBank/DDBJ databases">
        <authorList>
            <person name="Varghese N."/>
            <person name="Submissions S."/>
        </authorList>
    </citation>
    <scope>NUCLEOTIDE SEQUENCE [LARGE SCALE GENOMIC DNA]</scope>
    <source>
        <strain evidence="4">DSM 24536</strain>
    </source>
</reference>
<dbReference type="SUPFAM" id="SSF56322">
    <property type="entry name" value="ADC synthase"/>
    <property type="match status" value="1"/>
</dbReference>
<dbReference type="AlphaFoldDB" id="A0A1G9P876"/>
<dbReference type="PRINTS" id="PR00095">
    <property type="entry name" value="ANTSNTHASEI"/>
</dbReference>
<dbReference type="Pfam" id="PF04715">
    <property type="entry name" value="Anth_synt_I_N"/>
    <property type="match status" value="1"/>
</dbReference>
<dbReference type="EMBL" id="FNHH01000004">
    <property type="protein sequence ID" value="SDL95072.1"/>
    <property type="molecule type" value="Genomic_DNA"/>
</dbReference>
<gene>
    <name evidence="3" type="ORF">SAMN05421813_10431</name>
</gene>
<evidence type="ECO:0000313" key="4">
    <source>
        <dbReference type="Proteomes" id="UP000199226"/>
    </source>
</evidence>
<keyword evidence="4" id="KW-1185">Reference proteome</keyword>
<dbReference type="Pfam" id="PF00425">
    <property type="entry name" value="Chorismate_bind"/>
    <property type="match status" value="1"/>
</dbReference>
<dbReference type="RefSeq" id="WP_090700407.1">
    <property type="nucleotide sequence ID" value="NZ_FNHH01000004.1"/>
</dbReference>
<dbReference type="InterPro" id="IPR019999">
    <property type="entry name" value="Anth_synth_I-like"/>
</dbReference>
<dbReference type="OrthoDB" id="9803598at2"/>
<evidence type="ECO:0000259" key="1">
    <source>
        <dbReference type="Pfam" id="PF00425"/>
    </source>
</evidence>
<dbReference type="PANTHER" id="PTHR11236">
    <property type="entry name" value="AMINOBENZOATE/ANTHRANILATE SYNTHASE"/>
    <property type="match status" value="1"/>
</dbReference>
<dbReference type="Gene3D" id="3.60.120.10">
    <property type="entry name" value="Anthranilate synthase"/>
    <property type="match status" value="1"/>
</dbReference>
<dbReference type="InterPro" id="IPR006805">
    <property type="entry name" value="Anth_synth_I_N"/>
</dbReference>
<protein>
    <submittedName>
        <fullName evidence="3">Para-aminobenzoate synthetase component 1</fullName>
    </submittedName>
</protein>
<dbReference type="PANTHER" id="PTHR11236:SF9">
    <property type="entry name" value="ANTHRANILATE SYNTHASE COMPONENT 1"/>
    <property type="match status" value="1"/>
</dbReference>
<dbReference type="InterPro" id="IPR005801">
    <property type="entry name" value="ADC_synthase"/>
</dbReference>
<dbReference type="Proteomes" id="UP000199226">
    <property type="component" value="Unassembled WGS sequence"/>
</dbReference>
<evidence type="ECO:0000313" key="3">
    <source>
        <dbReference type="EMBL" id="SDL95072.1"/>
    </source>
</evidence>